<dbReference type="Proteomes" id="UP000001933">
    <property type="component" value="Chromosome"/>
</dbReference>
<dbReference type="OrthoDB" id="9769169at2"/>
<dbReference type="KEGG" id="sat:SYN_01374"/>
<dbReference type="Pfam" id="PF02518">
    <property type="entry name" value="HATPase_c"/>
    <property type="match status" value="1"/>
</dbReference>
<dbReference type="CDD" id="cd00130">
    <property type="entry name" value="PAS"/>
    <property type="match status" value="1"/>
</dbReference>
<dbReference type="InterPro" id="IPR036890">
    <property type="entry name" value="HATPase_C_sf"/>
</dbReference>
<dbReference type="STRING" id="56780.SYN_01374"/>
<dbReference type="InterPro" id="IPR035965">
    <property type="entry name" value="PAS-like_dom_sf"/>
</dbReference>
<dbReference type="PROSITE" id="PS50109">
    <property type="entry name" value="HIS_KIN"/>
    <property type="match status" value="1"/>
</dbReference>
<dbReference type="InterPro" id="IPR003594">
    <property type="entry name" value="HATPase_dom"/>
</dbReference>
<evidence type="ECO:0000256" key="5">
    <source>
        <dbReference type="ARBA" id="ARBA00022777"/>
    </source>
</evidence>
<dbReference type="SMART" id="SM00086">
    <property type="entry name" value="PAC"/>
    <property type="match status" value="1"/>
</dbReference>
<dbReference type="SMART" id="SM00091">
    <property type="entry name" value="PAS"/>
    <property type="match status" value="2"/>
</dbReference>
<dbReference type="InterPro" id="IPR001610">
    <property type="entry name" value="PAC"/>
</dbReference>
<dbReference type="InterPro" id="IPR000014">
    <property type="entry name" value="PAS"/>
</dbReference>
<evidence type="ECO:0000256" key="4">
    <source>
        <dbReference type="ARBA" id="ARBA00022741"/>
    </source>
</evidence>
<dbReference type="InterPro" id="IPR000700">
    <property type="entry name" value="PAS-assoc_C"/>
</dbReference>
<dbReference type="AlphaFoldDB" id="Q2LSB2"/>
<dbReference type="NCBIfam" id="TIGR00229">
    <property type="entry name" value="sensory_box"/>
    <property type="match status" value="1"/>
</dbReference>
<dbReference type="eggNOG" id="COG3829">
    <property type="taxonomic scope" value="Bacteria"/>
</dbReference>
<organism evidence="11 12">
    <name type="scientific">Syntrophus aciditrophicus (strain SB)</name>
    <dbReference type="NCBI Taxonomy" id="56780"/>
    <lineage>
        <taxon>Bacteria</taxon>
        <taxon>Pseudomonadati</taxon>
        <taxon>Thermodesulfobacteriota</taxon>
        <taxon>Syntrophia</taxon>
        <taxon>Syntrophales</taxon>
        <taxon>Syntrophaceae</taxon>
        <taxon>Syntrophus</taxon>
    </lineage>
</organism>
<accession>Q2LSB2</accession>
<evidence type="ECO:0000256" key="1">
    <source>
        <dbReference type="ARBA" id="ARBA00000085"/>
    </source>
</evidence>
<dbReference type="Pfam" id="PF08447">
    <property type="entry name" value="PAS_3"/>
    <property type="match status" value="1"/>
</dbReference>
<comment type="catalytic activity">
    <reaction evidence="1">
        <text>ATP + protein L-histidine = ADP + protein N-phospho-L-histidine.</text>
        <dbReference type="EC" id="2.7.13.3"/>
    </reaction>
</comment>
<dbReference type="InterPro" id="IPR004358">
    <property type="entry name" value="Sig_transdc_His_kin-like_C"/>
</dbReference>
<dbReference type="PANTHER" id="PTHR43065:SF46">
    <property type="entry name" value="C4-DICARBOXYLATE TRANSPORT SENSOR PROTEIN DCTB"/>
    <property type="match status" value="1"/>
</dbReference>
<keyword evidence="12" id="KW-1185">Reference proteome</keyword>
<dbReference type="InParanoid" id="Q2LSB2"/>
<dbReference type="InterPro" id="IPR013655">
    <property type="entry name" value="PAS_fold_3"/>
</dbReference>
<evidence type="ECO:0000256" key="2">
    <source>
        <dbReference type="ARBA" id="ARBA00012438"/>
    </source>
</evidence>
<evidence type="ECO:0000259" key="10">
    <source>
        <dbReference type="PROSITE" id="PS50113"/>
    </source>
</evidence>
<evidence type="ECO:0000256" key="3">
    <source>
        <dbReference type="ARBA" id="ARBA00022679"/>
    </source>
</evidence>
<keyword evidence="7" id="KW-0902">Two-component regulatory system</keyword>
<evidence type="ECO:0000256" key="6">
    <source>
        <dbReference type="ARBA" id="ARBA00022840"/>
    </source>
</evidence>
<dbReference type="SUPFAM" id="SSF55874">
    <property type="entry name" value="ATPase domain of HSP90 chaperone/DNA topoisomerase II/histidine kinase"/>
    <property type="match status" value="1"/>
</dbReference>
<keyword evidence="4" id="KW-0547">Nucleotide-binding</keyword>
<evidence type="ECO:0000259" key="9">
    <source>
        <dbReference type="PROSITE" id="PS50112"/>
    </source>
</evidence>
<dbReference type="SMART" id="SM00387">
    <property type="entry name" value="HATPase_c"/>
    <property type="match status" value="1"/>
</dbReference>
<dbReference type="EC" id="2.7.13.3" evidence="2"/>
<keyword evidence="3 11" id="KW-0808">Transferase</keyword>
<dbReference type="PANTHER" id="PTHR43065">
    <property type="entry name" value="SENSOR HISTIDINE KINASE"/>
    <property type="match status" value="1"/>
</dbReference>
<dbReference type="GO" id="GO:0004673">
    <property type="term" value="F:protein histidine kinase activity"/>
    <property type="evidence" value="ECO:0007669"/>
    <property type="project" value="UniProtKB-EC"/>
</dbReference>
<keyword evidence="5 11" id="KW-0418">Kinase</keyword>
<feature type="domain" description="Histidine kinase" evidence="8">
    <location>
        <begin position="269"/>
        <end position="527"/>
    </location>
</feature>
<evidence type="ECO:0000313" key="11">
    <source>
        <dbReference type="EMBL" id="ABC76970.1"/>
    </source>
</evidence>
<dbReference type="PRINTS" id="PR00344">
    <property type="entry name" value="BCTRLSENSOR"/>
</dbReference>
<sequence length="528" mass="59313">MSDIPNKPSFELEAELFMQNSRGWETIFDTLSELTLVTDAGKRVVRCNRAVIVRLGMSYRKIIGQPINVLFFGSELPEVDPFAEGVREVHIPGISGDFLITSNPIGGGLLPQGMVHVMMDITERKRAEEMVRERESIYRILAEHSYAGVYVVQDGRFRFINSNAASYGGYTRTELLGRSTDILVHPRDKEEENKNAGDMLKGKRTTPYEFRIVTKDGEIRWIMETVTSITYEGKPAILGNSMDITEKRQREMHDFQSQKLESVGLLAAGIAHEINTPIQFVGDNIHFMNDAFQDIFPLLALHDDFKSLDTANPAECAALRNRILEKADAMDLDYLREEIPHAIEQALDGIQRMSHIVQAMREFSHPGGAEKTNFDLNKAIESTIILTRNEWKYTTELTTSLAQDLPPVRGYPADLNQVILNLLINAAHAIQARLQNEPDVKGEIEVSTHRTGDKVEVCIRDTGTGIPPEIQSKIFDPFFTTKEVGKGTGQGLAIARNIIVRKHGGRIYFESQVGKGTTFHIRLPLEGY</sequence>
<dbReference type="InterPro" id="IPR005467">
    <property type="entry name" value="His_kinase_dom"/>
</dbReference>
<feature type="domain" description="PAC" evidence="10">
    <location>
        <begin position="206"/>
        <end position="256"/>
    </location>
</feature>
<dbReference type="Pfam" id="PF13188">
    <property type="entry name" value="PAS_8"/>
    <property type="match status" value="1"/>
</dbReference>
<dbReference type="PROSITE" id="PS50112">
    <property type="entry name" value="PAS"/>
    <property type="match status" value="1"/>
</dbReference>
<evidence type="ECO:0000313" key="12">
    <source>
        <dbReference type="Proteomes" id="UP000001933"/>
    </source>
</evidence>
<dbReference type="HOGENOM" id="CLU_000445_114_39_7"/>
<dbReference type="RefSeq" id="WP_011417000.1">
    <property type="nucleotide sequence ID" value="NC_007759.1"/>
</dbReference>
<dbReference type="Gene3D" id="3.30.450.20">
    <property type="entry name" value="PAS domain"/>
    <property type="match status" value="2"/>
</dbReference>
<reference evidence="11 12" key="1">
    <citation type="journal article" date="2007" name="Proc. Natl. Acad. Sci. U.S.A.">
        <title>The genome of Syntrophus aciditrophicus: life at the thermodynamic limit of microbial growth.</title>
        <authorList>
            <person name="McInerney M.J."/>
            <person name="Rohlin L."/>
            <person name="Mouttaki H."/>
            <person name="Kim U."/>
            <person name="Krupp R.S."/>
            <person name="Rios-Hernandez L."/>
            <person name="Sieber J."/>
            <person name="Struchtemeyer C.G."/>
            <person name="Bhattacharyya A."/>
            <person name="Campbell J.W."/>
            <person name="Gunsalus R.P."/>
        </authorList>
    </citation>
    <scope>NUCLEOTIDE SEQUENCE [LARGE SCALE GENOMIC DNA]</scope>
    <source>
        <strain evidence="11 12">SB</strain>
    </source>
</reference>
<dbReference type="eggNOG" id="COG2202">
    <property type="taxonomic scope" value="Bacteria"/>
</dbReference>
<evidence type="ECO:0000259" key="8">
    <source>
        <dbReference type="PROSITE" id="PS50109"/>
    </source>
</evidence>
<gene>
    <name evidence="11" type="ORF">SYN_01374</name>
</gene>
<dbReference type="PROSITE" id="PS50113">
    <property type="entry name" value="PAC"/>
    <property type="match status" value="1"/>
</dbReference>
<dbReference type="SUPFAM" id="SSF55785">
    <property type="entry name" value="PYP-like sensor domain (PAS domain)"/>
    <property type="match status" value="2"/>
</dbReference>
<dbReference type="Gene3D" id="1.10.287.130">
    <property type="match status" value="1"/>
</dbReference>
<dbReference type="Gene3D" id="3.30.565.10">
    <property type="entry name" value="Histidine kinase-like ATPase, C-terminal domain"/>
    <property type="match status" value="1"/>
</dbReference>
<feature type="domain" description="PAS" evidence="9">
    <location>
        <begin position="154"/>
        <end position="203"/>
    </location>
</feature>
<name>Q2LSB2_SYNAS</name>
<proteinExistence type="predicted"/>
<dbReference type="eggNOG" id="COG4191">
    <property type="taxonomic scope" value="Bacteria"/>
</dbReference>
<protein>
    <recommendedName>
        <fullName evidence="2">histidine kinase</fullName>
        <ecNumber evidence="2">2.7.13.3</ecNumber>
    </recommendedName>
</protein>
<keyword evidence="6" id="KW-0067">ATP-binding</keyword>
<dbReference type="GO" id="GO:0005524">
    <property type="term" value="F:ATP binding"/>
    <property type="evidence" value="ECO:0007669"/>
    <property type="project" value="UniProtKB-KW"/>
</dbReference>
<evidence type="ECO:0000256" key="7">
    <source>
        <dbReference type="ARBA" id="ARBA00023012"/>
    </source>
</evidence>
<dbReference type="EMBL" id="CP000252">
    <property type="protein sequence ID" value="ABC76970.1"/>
    <property type="molecule type" value="Genomic_DNA"/>
</dbReference>
<dbReference type="GO" id="GO:0000160">
    <property type="term" value="P:phosphorelay signal transduction system"/>
    <property type="evidence" value="ECO:0007669"/>
    <property type="project" value="UniProtKB-KW"/>
</dbReference>